<feature type="domain" description="Transposase Helix-turn-helix" evidence="2">
    <location>
        <begin position="21"/>
        <end position="70"/>
    </location>
</feature>
<accession>Q4JZC7</accession>
<evidence type="ECO:0000313" key="3">
    <source>
        <dbReference type="EMBL" id="CAI34314.1"/>
    </source>
</evidence>
<reference evidence="3" key="1">
    <citation type="journal article" date="2006" name="PLoS Genet.">
        <title>Genetic analysis of the capsular biosynthetic locus from all 90 pneumococcal serotypes.</title>
        <authorList>
            <person name="Bentley S.D."/>
            <person name="Aanensen D.M."/>
            <person name="Mavroidi A."/>
            <person name="Saunders D."/>
            <person name="Rabbinowitsch E."/>
            <person name="Collins M."/>
            <person name="Donohoe K."/>
            <person name="Harris D."/>
            <person name="Murphy L."/>
            <person name="Quail M.A."/>
            <person name="Samuel G."/>
            <person name="Skovsted I.C."/>
            <person name="Kaltoft M.S."/>
            <person name="Barrell B."/>
            <person name="Reeves P.R."/>
            <person name="Parkhill J."/>
            <person name="Spratt B.G."/>
        </authorList>
    </citation>
    <scope>NUCLEOTIDE SEQUENCE</scope>
    <source>
        <strain evidence="3">4356/39</strain>
    </source>
</reference>
<gene>
    <name evidence="3" type="primary">tnp</name>
    <name evidence="3" type="ORF">SPC35B_0014</name>
</gene>
<evidence type="ECO:0000259" key="2">
    <source>
        <dbReference type="Pfam" id="PF13613"/>
    </source>
</evidence>
<dbReference type="InterPro" id="IPR002559">
    <property type="entry name" value="Transposase_11"/>
</dbReference>
<protein>
    <submittedName>
        <fullName evidence="3">Putative IS1381 transposase</fullName>
    </submittedName>
</protein>
<dbReference type="GO" id="GO:0004803">
    <property type="term" value="F:transposase activity"/>
    <property type="evidence" value="ECO:0007669"/>
    <property type="project" value="InterPro"/>
</dbReference>
<name>Q4JZC7_STREE</name>
<dbReference type="GO" id="GO:0003677">
    <property type="term" value="F:DNA binding"/>
    <property type="evidence" value="ECO:0007669"/>
    <property type="project" value="InterPro"/>
</dbReference>
<dbReference type="Pfam" id="PF01609">
    <property type="entry name" value="DDE_Tnp_1"/>
    <property type="match status" value="1"/>
</dbReference>
<feature type="domain" description="Transposase IS4-like" evidence="1">
    <location>
        <begin position="81"/>
        <end position="220"/>
    </location>
</feature>
<organism evidence="3">
    <name type="scientific">Streptococcus pneumoniae</name>
    <dbReference type="NCBI Taxonomy" id="1313"/>
    <lineage>
        <taxon>Bacteria</taxon>
        <taxon>Bacillati</taxon>
        <taxon>Bacillota</taxon>
        <taxon>Bacilli</taxon>
        <taxon>Lactobacillales</taxon>
        <taxon>Streptococcaceae</taxon>
        <taxon>Streptococcus</taxon>
    </lineage>
</organism>
<dbReference type="AlphaFoldDB" id="Q4JZC7"/>
<dbReference type="Pfam" id="PF13613">
    <property type="entry name" value="HTH_Tnp_4"/>
    <property type="match status" value="1"/>
</dbReference>
<evidence type="ECO:0000259" key="1">
    <source>
        <dbReference type="Pfam" id="PF01609"/>
    </source>
</evidence>
<proteinExistence type="predicted"/>
<dbReference type="InterPro" id="IPR027805">
    <property type="entry name" value="Transposase_HTH_dom"/>
</dbReference>
<sequence>MLAVLKTAYQLKHAKGGRKPKLSLEDLLMATLQYVREYRTYEEIAADFGIHESNLLRRSQWVEVTLVQSGVTISRTPLSSEDTVMIDATEVQINRPKKRISEMKAQAIVTSQGRIVSLDITVNYCHDMKLFKMSRRNIGQAGKILADSGYQGLMKIYPQAQTSRKSSKLRPLIVEDKACNHALSKERSKVENIFAKAKTFKMFSTTYRNHRKRFGLRMNLIAGIINHELGF</sequence>
<dbReference type="EMBL" id="CR931705">
    <property type="protein sequence ID" value="CAI34314.1"/>
    <property type="molecule type" value="Genomic_DNA"/>
</dbReference>
<dbReference type="GO" id="GO:0006313">
    <property type="term" value="P:DNA transposition"/>
    <property type="evidence" value="ECO:0007669"/>
    <property type="project" value="InterPro"/>
</dbReference>